<keyword evidence="4" id="KW-1185">Reference proteome</keyword>
<dbReference type="InterPro" id="IPR032466">
    <property type="entry name" value="Metal_Hydrolase"/>
</dbReference>
<reference evidence="3 4" key="1">
    <citation type="submission" date="2019-02" db="EMBL/GenBank/DDBJ databases">
        <title>Deep-cultivation of Planctomycetes and their phenomic and genomic characterization uncovers novel biology.</title>
        <authorList>
            <person name="Wiegand S."/>
            <person name="Jogler M."/>
            <person name="Boedeker C."/>
            <person name="Pinto D."/>
            <person name="Vollmers J."/>
            <person name="Rivas-Marin E."/>
            <person name="Kohn T."/>
            <person name="Peeters S.H."/>
            <person name="Heuer A."/>
            <person name="Rast P."/>
            <person name="Oberbeckmann S."/>
            <person name="Bunk B."/>
            <person name="Jeske O."/>
            <person name="Meyerdierks A."/>
            <person name="Storesund J.E."/>
            <person name="Kallscheuer N."/>
            <person name="Luecker S."/>
            <person name="Lage O.M."/>
            <person name="Pohl T."/>
            <person name="Merkel B.J."/>
            <person name="Hornburger P."/>
            <person name="Mueller R.-W."/>
            <person name="Bruemmer F."/>
            <person name="Labrenz M."/>
            <person name="Spormann A.M."/>
            <person name="Op Den Camp H."/>
            <person name="Overmann J."/>
            <person name="Amann R."/>
            <person name="Jetten M.S.M."/>
            <person name="Mascher T."/>
            <person name="Medema M.H."/>
            <person name="Devos D.P."/>
            <person name="Kaster A.-K."/>
            <person name="Ovreas L."/>
            <person name="Rohde M."/>
            <person name="Galperin M.Y."/>
            <person name="Jogler C."/>
        </authorList>
    </citation>
    <scope>NUCLEOTIDE SEQUENCE [LARGE SCALE GENOMIC DNA]</scope>
    <source>
        <strain evidence="3 4">Pla144</strain>
    </source>
</reference>
<evidence type="ECO:0000313" key="3">
    <source>
        <dbReference type="EMBL" id="TWU27270.1"/>
    </source>
</evidence>
<dbReference type="EMBL" id="SJPS01000003">
    <property type="protein sequence ID" value="TWU27270.1"/>
    <property type="molecule type" value="Genomic_DNA"/>
</dbReference>
<keyword evidence="1 3" id="KW-0378">Hydrolase</keyword>
<dbReference type="InterPro" id="IPR011059">
    <property type="entry name" value="Metal-dep_hydrolase_composite"/>
</dbReference>
<evidence type="ECO:0000313" key="4">
    <source>
        <dbReference type="Proteomes" id="UP000318437"/>
    </source>
</evidence>
<protein>
    <submittedName>
        <fullName evidence="3">Aminodeoxyfutalosine deaminase</fullName>
        <ecNumber evidence="3">3.5.4.-</ecNumber>
    </submittedName>
</protein>
<dbReference type="RefSeq" id="WP_146450495.1">
    <property type="nucleotide sequence ID" value="NZ_SJPS01000003.1"/>
</dbReference>
<dbReference type="Proteomes" id="UP000318437">
    <property type="component" value="Unassembled WGS sequence"/>
</dbReference>
<dbReference type="SUPFAM" id="SSF51338">
    <property type="entry name" value="Composite domain of metallo-dependent hydrolases"/>
    <property type="match status" value="1"/>
</dbReference>
<name>A0A5C6CRU0_9BACT</name>
<comment type="caution">
    <text evidence="3">The sequence shown here is derived from an EMBL/GenBank/DDBJ whole genome shotgun (WGS) entry which is preliminary data.</text>
</comment>
<dbReference type="PANTHER" id="PTHR43794:SF11">
    <property type="entry name" value="AMIDOHYDROLASE-RELATED DOMAIN-CONTAINING PROTEIN"/>
    <property type="match status" value="1"/>
</dbReference>
<dbReference type="EC" id="3.5.4.-" evidence="3"/>
<gene>
    <name evidence="3" type="ORF">Pla144_20420</name>
</gene>
<dbReference type="SUPFAM" id="SSF51556">
    <property type="entry name" value="Metallo-dependent hydrolases"/>
    <property type="match status" value="1"/>
</dbReference>
<sequence>MSKFSLRARWVLPVDGSPLKNGVVSIDQGRIVAVEQSPKVTKDIQDIGDVILLPGLVNAHTHLEFSDLARPLGGPAMPLPDWIRQVIGNRKRGDRDAATAVQKGISESLRAGVTTIGEISTAGSSASKKFQGAHLVAFDEVIGFSSGRTTSILIDVAHRVELMEAQGVRCSRGISPHAPYTVHPELLKRLVDLACDKGLPVAMHLAESREELELLATGTGPFQQLLLDRSMWDPEAIPHGSMPLDYLRMLSEAPRALVIHGNYLSDVEIQFLAEHRAHMSVIFCPRTHAYFGHDPYPLQRMLDAGVRVAAGTDSRASNPDLNLLSELRWIAEQFPVISPASIIQLGTLNGAEALGLAQETGSLTPGKWADIIALPCPADADPYEVLLRTNANPQTVWIRGENCELAH</sequence>
<organism evidence="3 4">
    <name type="scientific">Bythopirellula polymerisocia</name>
    <dbReference type="NCBI Taxonomy" id="2528003"/>
    <lineage>
        <taxon>Bacteria</taxon>
        <taxon>Pseudomonadati</taxon>
        <taxon>Planctomycetota</taxon>
        <taxon>Planctomycetia</taxon>
        <taxon>Pirellulales</taxon>
        <taxon>Lacipirellulaceae</taxon>
        <taxon>Bythopirellula</taxon>
    </lineage>
</organism>
<dbReference type="InterPro" id="IPR006680">
    <property type="entry name" value="Amidohydro-rel"/>
</dbReference>
<dbReference type="Gene3D" id="3.20.20.140">
    <property type="entry name" value="Metal-dependent hydrolases"/>
    <property type="match status" value="1"/>
</dbReference>
<dbReference type="InterPro" id="IPR050287">
    <property type="entry name" value="MTA/SAH_deaminase"/>
</dbReference>
<feature type="domain" description="Amidohydrolase-related" evidence="2">
    <location>
        <begin position="51"/>
        <end position="401"/>
    </location>
</feature>
<evidence type="ECO:0000259" key="2">
    <source>
        <dbReference type="Pfam" id="PF01979"/>
    </source>
</evidence>
<dbReference type="GO" id="GO:0016810">
    <property type="term" value="F:hydrolase activity, acting on carbon-nitrogen (but not peptide) bonds"/>
    <property type="evidence" value="ECO:0007669"/>
    <property type="project" value="InterPro"/>
</dbReference>
<dbReference type="OrthoDB" id="9807210at2"/>
<evidence type="ECO:0000256" key="1">
    <source>
        <dbReference type="ARBA" id="ARBA00022801"/>
    </source>
</evidence>
<dbReference type="Pfam" id="PF01979">
    <property type="entry name" value="Amidohydro_1"/>
    <property type="match status" value="1"/>
</dbReference>
<proteinExistence type="predicted"/>
<accession>A0A5C6CRU0</accession>
<dbReference type="PANTHER" id="PTHR43794">
    <property type="entry name" value="AMINOHYDROLASE SSNA-RELATED"/>
    <property type="match status" value="1"/>
</dbReference>
<dbReference type="AlphaFoldDB" id="A0A5C6CRU0"/>